<evidence type="ECO:0000313" key="1">
    <source>
        <dbReference type="EMBL" id="BED92605.1"/>
    </source>
</evidence>
<sequence length="199" mass="23573">MPDNNEKASRFLQAMSKYAKKQQNKVYEEIKELEQDEINNVETKITRDINNMIQTELSKMKNSIEVVISNKESELKKDLSNKRQEMLEEIFDECKLKLVRYSQKSEYLKDLKKSAFDIFNVFRDFDDIELYLKEIDLKYADIIKGIFNNNCKIFSDEYIEIGGISGYSGKLGLFIDETLDSKLKEQRKWFIGKYGFELF</sequence>
<dbReference type="Proteomes" id="UP001335720">
    <property type="component" value="Chromosome"/>
</dbReference>
<reference evidence="1" key="1">
    <citation type="journal article" date="2023" name="ISME J.">
        <title>Emergence of putative energy parasites within Clostridia revealed by genome analysis of a novel endosymbiotic clade.</title>
        <authorList>
            <person name="Takahashi K."/>
            <person name="Kuwahara H."/>
            <person name="Horikawa Y."/>
            <person name="Izawa K."/>
            <person name="Kato D."/>
            <person name="Inagaki T."/>
            <person name="Yuki M."/>
            <person name="Ohkuma M."/>
            <person name="Hongoh Y."/>
        </authorList>
    </citation>
    <scope>NUCLEOTIDE SEQUENCE</scope>
    <source>
        <strain evidence="1">RsTa-C01</strain>
    </source>
</reference>
<gene>
    <name evidence="1" type="ORF">RsTaC01_0415</name>
</gene>
<accession>A0AA48IHC3</accession>
<dbReference type="AlphaFoldDB" id="A0AA48IHC3"/>
<dbReference type="SUPFAM" id="SSF160527">
    <property type="entry name" value="V-type ATPase subunit E-like"/>
    <property type="match status" value="1"/>
</dbReference>
<protein>
    <submittedName>
        <fullName evidence="1">ATP synthase subunit E</fullName>
    </submittedName>
</protein>
<organism evidence="1">
    <name type="scientific">Candidatus Paraimprobicoccus trichonymphae</name>
    <dbReference type="NCBI Taxonomy" id="3033793"/>
    <lineage>
        <taxon>Bacteria</taxon>
        <taxon>Bacillati</taxon>
        <taxon>Bacillota</taxon>
        <taxon>Clostridia</taxon>
        <taxon>Candidatus Paraimprobicoccus</taxon>
    </lineage>
</organism>
<dbReference type="KEGG" id="ptrh:RsTaC01_0415"/>
<proteinExistence type="predicted"/>
<name>A0AA48IHC3_9FIRM</name>
<dbReference type="EMBL" id="AP027925">
    <property type="protein sequence ID" value="BED92605.1"/>
    <property type="molecule type" value="Genomic_DNA"/>
</dbReference>